<keyword evidence="10" id="KW-1185">Reference proteome</keyword>
<keyword evidence="4 6" id="KW-1133">Transmembrane helix</keyword>
<feature type="transmembrane region" description="Helical" evidence="6">
    <location>
        <begin position="98"/>
        <end position="121"/>
    </location>
</feature>
<gene>
    <name evidence="8" type="ORF">CAPTEDRAFT_192149</name>
</gene>
<dbReference type="PRINTS" id="PR00237">
    <property type="entry name" value="GPCRRHODOPSN"/>
</dbReference>
<comment type="subcellular location">
    <subcellularLocation>
        <location evidence="1">Cell membrane</location>
        <topology evidence="1">Multi-pass membrane protein</topology>
    </subcellularLocation>
</comment>
<dbReference type="PANTHER" id="PTHR22750">
    <property type="entry name" value="G-PROTEIN COUPLED RECEPTOR"/>
    <property type="match status" value="1"/>
</dbReference>
<evidence type="ECO:0000313" key="9">
    <source>
        <dbReference type="EnsemblMetazoa" id="CapteP192149"/>
    </source>
</evidence>
<dbReference type="SMART" id="SM01381">
    <property type="entry name" value="7TM_GPCR_Srsx"/>
    <property type="match status" value="1"/>
</dbReference>
<feature type="transmembrane region" description="Helical" evidence="6">
    <location>
        <begin position="62"/>
        <end position="83"/>
    </location>
</feature>
<feature type="transmembrane region" description="Helical" evidence="6">
    <location>
        <begin position="142"/>
        <end position="165"/>
    </location>
</feature>
<dbReference type="Pfam" id="PF00001">
    <property type="entry name" value="7tm_1"/>
    <property type="match status" value="1"/>
</dbReference>
<dbReference type="STRING" id="283909.R7V904"/>
<dbReference type="Proteomes" id="UP000014760">
    <property type="component" value="Unassembled WGS sequence"/>
</dbReference>
<evidence type="ECO:0000256" key="2">
    <source>
        <dbReference type="ARBA" id="ARBA00022475"/>
    </source>
</evidence>
<feature type="transmembrane region" description="Helical" evidence="6">
    <location>
        <begin position="185"/>
        <end position="213"/>
    </location>
</feature>
<proteinExistence type="predicted"/>
<dbReference type="AlphaFoldDB" id="R7V904"/>
<feature type="transmembrane region" description="Helical" evidence="6">
    <location>
        <begin position="281"/>
        <end position="299"/>
    </location>
</feature>
<reference evidence="8 10" key="2">
    <citation type="journal article" date="2013" name="Nature">
        <title>Insights into bilaterian evolution from three spiralian genomes.</title>
        <authorList>
            <person name="Simakov O."/>
            <person name="Marletaz F."/>
            <person name="Cho S.J."/>
            <person name="Edsinger-Gonzales E."/>
            <person name="Havlak P."/>
            <person name="Hellsten U."/>
            <person name="Kuo D.H."/>
            <person name="Larsson T."/>
            <person name="Lv J."/>
            <person name="Arendt D."/>
            <person name="Savage R."/>
            <person name="Osoegawa K."/>
            <person name="de Jong P."/>
            <person name="Grimwood J."/>
            <person name="Chapman J.A."/>
            <person name="Shapiro H."/>
            <person name="Aerts A."/>
            <person name="Otillar R.P."/>
            <person name="Terry A.Y."/>
            <person name="Boore J.L."/>
            <person name="Grigoriev I.V."/>
            <person name="Lindberg D.R."/>
            <person name="Seaver E.C."/>
            <person name="Weisblat D.A."/>
            <person name="Putnam N.H."/>
            <person name="Rokhsar D.S."/>
        </authorList>
    </citation>
    <scope>NUCLEOTIDE SEQUENCE</scope>
    <source>
        <strain evidence="8 10">I ESC-2004</strain>
    </source>
</reference>
<feature type="domain" description="G-protein coupled receptors family 1 profile" evidence="7">
    <location>
        <begin position="41"/>
        <end position="297"/>
    </location>
</feature>
<reference evidence="10" key="1">
    <citation type="submission" date="2012-12" db="EMBL/GenBank/DDBJ databases">
        <authorList>
            <person name="Hellsten U."/>
            <person name="Grimwood J."/>
            <person name="Chapman J.A."/>
            <person name="Shapiro H."/>
            <person name="Aerts A."/>
            <person name="Otillar R.P."/>
            <person name="Terry A.Y."/>
            <person name="Boore J.L."/>
            <person name="Simakov O."/>
            <person name="Marletaz F."/>
            <person name="Cho S.-J."/>
            <person name="Edsinger-Gonzales E."/>
            <person name="Havlak P."/>
            <person name="Kuo D.-H."/>
            <person name="Larsson T."/>
            <person name="Lv J."/>
            <person name="Arendt D."/>
            <person name="Savage R."/>
            <person name="Osoegawa K."/>
            <person name="de Jong P."/>
            <person name="Lindberg D.R."/>
            <person name="Seaver E.C."/>
            <person name="Weisblat D.A."/>
            <person name="Putnam N.H."/>
            <person name="Grigoriev I.V."/>
            <person name="Rokhsar D.S."/>
        </authorList>
    </citation>
    <scope>NUCLEOTIDE SEQUENCE</scope>
    <source>
        <strain evidence="10">I ESC-2004</strain>
    </source>
</reference>
<dbReference type="EMBL" id="KB294061">
    <property type="protein sequence ID" value="ELU15054.1"/>
    <property type="molecule type" value="Genomic_DNA"/>
</dbReference>
<accession>R7V904</accession>
<dbReference type="InterPro" id="IPR000276">
    <property type="entry name" value="GPCR_Rhodpsn"/>
</dbReference>
<evidence type="ECO:0000256" key="4">
    <source>
        <dbReference type="ARBA" id="ARBA00022989"/>
    </source>
</evidence>
<dbReference type="OrthoDB" id="5965749at2759"/>
<dbReference type="HOGENOM" id="CLU_009579_11_5_1"/>
<feature type="transmembrane region" description="Helical" evidence="6">
    <location>
        <begin position="23"/>
        <end position="50"/>
    </location>
</feature>
<evidence type="ECO:0000256" key="3">
    <source>
        <dbReference type="ARBA" id="ARBA00022692"/>
    </source>
</evidence>
<dbReference type="EMBL" id="AMQN01004641">
    <property type="status" value="NOT_ANNOTATED_CDS"/>
    <property type="molecule type" value="Genomic_DNA"/>
</dbReference>
<protein>
    <recommendedName>
        <fullName evidence="7">G-protein coupled receptors family 1 profile domain-containing protein</fullName>
    </recommendedName>
</protein>
<dbReference type="Gene3D" id="1.20.1070.10">
    <property type="entry name" value="Rhodopsin 7-helix transmembrane proteins"/>
    <property type="match status" value="1"/>
</dbReference>
<reference evidence="9" key="3">
    <citation type="submission" date="2015-06" db="UniProtKB">
        <authorList>
            <consortium name="EnsemblMetazoa"/>
        </authorList>
    </citation>
    <scope>IDENTIFICATION</scope>
</reference>
<feature type="transmembrane region" description="Helical" evidence="6">
    <location>
        <begin position="234"/>
        <end position="261"/>
    </location>
</feature>
<keyword evidence="5 6" id="KW-0472">Membrane</keyword>
<dbReference type="GO" id="GO:0004930">
    <property type="term" value="F:G protein-coupled receptor activity"/>
    <property type="evidence" value="ECO:0007669"/>
    <property type="project" value="InterPro"/>
</dbReference>
<keyword evidence="3 6" id="KW-0812">Transmembrane</keyword>
<dbReference type="CDD" id="cd00637">
    <property type="entry name" value="7tm_classA_rhodopsin-like"/>
    <property type="match status" value="1"/>
</dbReference>
<evidence type="ECO:0000256" key="6">
    <source>
        <dbReference type="SAM" id="Phobius"/>
    </source>
</evidence>
<keyword evidence="2" id="KW-1003">Cell membrane</keyword>
<dbReference type="SUPFAM" id="SSF81321">
    <property type="entry name" value="Family A G protein-coupled receptor-like"/>
    <property type="match status" value="1"/>
</dbReference>
<organism evidence="8">
    <name type="scientific">Capitella teleta</name>
    <name type="common">Polychaete worm</name>
    <dbReference type="NCBI Taxonomy" id="283909"/>
    <lineage>
        <taxon>Eukaryota</taxon>
        <taxon>Metazoa</taxon>
        <taxon>Spiralia</taxon>
        <taxon>Lophotrochozoa</taxon>
        <taxon>Annelida</taxon>
        <taxon>Polychaeta</taxon>
        <taxon>Sedentaria</taxon>
        <taxon>Scolecida</taxon>
        <taxon>Capitellidae</taxon>
        <taxon>Capitella</taxon>
    </lineage>
</organism>
<evidence type="ECO:0000313" key="10">
    <source>
        <dbReference type="Proteomes" id="UP000014760"/>
    </source>
</evidence>
<evidence type="ECO:0000313" key="8">
    <source>
        <dbReference type="EMBL" id="ELU15054.1"/>
    </source>
</evidence>
<evidence type="ECO:0000256" key="5">
    <source>
        <dbReference type="ARBA" id="ARBA00023136"/>
    </source>
</evidence>
<dbReference type="EnsemblMetazoa" id="CapteT192149">
    <property type="protein sequence ID" value="CapteP192149"/>
    <property type="gene ID" value="CapteG192149"/>
</dbReference>
<evidence type="ECO:0000256" key="1">
    <source>
        <dbReference type="ARBA" id="ARBA00004651"/>
    </source>
</evidence>
<dbReference type="InterPro" id="IPR017452">
    <property type="entry name" value="GPCR_Rhodpsn_7TM"/>
</dbReference>
<dbReference type="PROSITE" id="PS50262">
    <property type="entry name" value="G_PROTEIN_RECEP_F1_2"/>
    <property type="match status" value="1"/>
</dbReference>
<dbReference type="OMA" id="HITMITH"/>
<dbReference type="GO" id="GO:0005886">
    <property type="term" value="C:plasma membrane"/>
    <property type="evidence" value="ECO:0007669"/>
    <property type="project" value="UniProtKB-SubCell"/>
</dbReference>
<sequence>MEASTAAIEGAADEQPVSLIKDWYIGVLIYIYIINIIGVPSNILLMVAYIKHPELQSPTNILIVNQGFADLMSLLLIQLYGWLNYTTAGLEFTMQNKYLCLFCVCTLFLGAWSSLFNLLALSIDRITAIQFPFLYARVVNELLVKKLLTLLWIFMISLLSLPIFGLNTWRPGIPCTSSNVLRKEYLVNFFLLSSFLVLLTVAVTNIWICGIVINKRRVQPSGEETQQNKSQFKLTKMMLIVVGLFYLCWLPYTIVTLILVTSRSWLFPGGVPEGVMVINEFSKVVVITNGAINPAIYAWKSSTFRRAFRKTLHLPIQEVSVASGAGRNL</sequence>
<evidence type="ECO:0000259" key="7">
    <source>
        <dbReference type="PROSITE" id="PS50262"/>
    </source>
</evidence>
<name>R7V904_CAPTE</name>